<protein>
    <recommendedName>
        <fullName evidence="5">DUF4398 domain-containing protein</fullName>
    </recommendedName>
</protein>
<keyword evidence="4" id="KW-1185">Reference proteome</keyword>
<feature type="chain" id="PRO_5047333708" description="DUF4398 domain-containing protein" evidence="2">
    <location>
        <begin position="19"/>
        <end position="222"/>
    </location>
</feature>
<keyword evidence="2" id="KW-0732">Signal</keyword>
<organism evidence="3 4">
    <name type="scientific">Pedobacter rhodius</name>
    <dbReference type="NCBI Taxonomy" id="3004098"/>
    <lineage>
        <taxon>Bacteria</taxon>
        <taxon>Pseudomonadati</taxon>
        <taxon>Bacteroidota</taxon>
        <taxon>Sphingobacteriia</taxon>
        <taxon>Sphingobacteriales</taxon>
        <taxon>Sphingobacteriaceae</taxon>
        <taxon>Pedobacter</taxon>
    </lineage>
</organism>
<comment type="caution">
    <text evidence="3">The sequence shown here is derived from an EMBL/GenBank/DDBJ whole genome shotgun (WGS) entry which is preliminary data.</text>
</comment>
<evidence type="ECO:0000256" key="1">
    <source>
        <dbReference type="SAM" id="Coils"/>
    </source>
</evidence>
<accession>A0ABT4KU22</accession>
<gene>
    <name evidence="3" type="ORF">O0931_03365</name>
</gene>
<feature type="coiled-coil region" evidence="1">
    <location>
        <begin position="148"/>
        <end position="211"/>
    </location>
</feature>
<dbReference type="RefSeq" id="WP_269414132.1">
    <property type="nucleotide sequence ID" value="NZ_JAPWGL010000001.1"/>
</dbReference>
<dbReference type="Proteomes" id="UP001144341">
    <property type="component" value="Unassembled WGS sequence"/>
</dbReference>
<dbReference type="EMBL" id="JAPWGL010000001">
    <property type="protein sequence ID" value="MCZ4222329.1"/>
    <property type="molecule type" value="Genomic_DNA"/>
</dbReference>
<reference evidence="3" key="1">
    <citation type="submission" date="2022-12" db="EMBL/GenBank/DDBJ databases">
        <title>Genome sequence of SJ11.</title>
        <authorList>
            <person name="Woo H."/>
        </authorList>
    </citation>
    <scope>NUCLEOTIDE SEQUENCE</scope>
    <source>
        <strain evidence="3">SJ11</strain>
    </source>
</reference>
<feature type="signal peptide" evidence="2">
    <location>
        <begin position="1"/>
        <end position="18"/>
    </location>
</feature>
<evidence type="ECO:0008006" key="5">
    <source>
        <dbReference type="Google" id="ProtNLM"/>
    </source>
</evidence>
<evidence type="ECO:0000313" key="3">
    <source>
        <dbReference type="EMBL" id="MCZ4222329.1"/>
    </source>
</evidence>
<dbReference type="PROSITE" id="PS51257">
    <property type="entry name" value="PROKAR_LIPOPROTEIN"/>
    <property type="match status" value="1"/>
</dbReference>
<evidence type="ECO:0000313" key="4">
    <source>
        <dbReference type="Proteomes" id="UP001144341"/>
    </source>
</evidence>
<sequence length="222" mass="24348">MRYIIAICFLAFSLTACNTATKKDEKIDFTKSYETAAMALTDAQLAYDAAVASNDTTRIAAAKVQLEAAKTGYLKSKTYYTENGGIVKPEYEQLLVKTNTALGKAPNDTTTVAPALGAATYENDLKKEPLLAAKKIIDSGTFRASKKIKQASDAIATSQKQIQQVSDAVTDGEKQVKQNVTKANEDLTKVRDTTKKRIDEMKKQANDFRNLFKKKVDTGKQN</sequence>
<proteinExistence type="predicted"/>
<evidence type="ECO:0000256" key="2">
    <source>
        <dbReference type="SAM" id="SignalP"/>
    </source>
</evidence>
<name>A0ABT4KU22_9SPHI</name>
<keyword evidence="1" id="KW-0175">Coiled coil</keyword>